<dbReference type="PANTHER" id="PTHR33070:SF120">
    <property type="entry name" value="EXPRESSED PROTEIN"/>
    <property type="match status" value="1"/>
</dbReference>
<dbReference type="Proteomes" id="UP000298416">
    <property type="component" value="Unassembled WGS sequence"/>
</dbReference>
<protein>
    <submittedName>
        <fullName evidence="1">Uncharacterized protein</fullName>
    </submittedName>
</protein>
<organism evidence="1">
    <name type="scientific">Salvia splendens</name>
    <name type="common">Scarlet sage</name>
    <dbReference type="NCBI Taxonomy" id="180675"/>
    <lineage>
        <taxon>Eukaryota</taxon>
        <taxon>Viridiplantae</taxon>
        <taxon>Streptophyta</taxon>
        <taxon>Embryophyta</taxon>
        <taxon>Tracheophyta</taxon>
        <taxon>Spermatophyta</taxon>
        <taxon>Magnoliopsida</taxon>
        <taxon>eudicotyledons</taxon>
        <taxon>Gunneridae</taxon>
        <taxon>Pentapetalae</taxon>
        <taxon>asterids</taxon>
        <taxon>lamiids</taxon>
        <taxon>Lamiales</taxon>
        <taxon>Lamiaceae</taxon>
        <taxon>Nepetoideae</taxon>
        <taxon>Mentheae</taxon>
        <taxon>Salviinae</taxon>
        <taxon>Salvia</taxon>
        <taxon>Salvia subgen. Calosphace</taxon>
        <taxon>core Calosphace</taxon>
    </lineage>
</organism>
<dbReference type="PANTHER" id="PTHR33070">
    <property type="entry name" value="OS06G0725500 PROTEIN"/>
    <property type="match status" value="1"/>
</dbReference>
<evidence type="ECO:0000313" key="2">
    <source>
        <dbReference type="Proteomes" id="UP000298416"/>
    </source>
</evidence>
<name>A0A8X8XUD9_SALSN</name>
<reference evidence="1" key="2">
    <citation type="submission" date="2020-08" db="EMBL/GenBank/DDBJ databases">
        <title>Plant Genome Project.</title>
        <authorList>
            <person name="Zhang R.-G."/>
        </authorList>
    </citation>
    <scope>NUCLEOTIDE SEQUENCE</scope>
    <source>
        <strain evidence="1">Huo1</strain>
        <tissue evidence="1">Leaf</tissue>
    </source>
</reference>
<dbReference type="EMBL" id="PNBA02000007">
    <property type="protein sequence ID" value="KAG6418143.1"/>
    <property type="molecule type" value="Genomic_DNA"/>
</dbReference>
<gene>
    <name evidence="1" type="ORF">SASPL_120342</name>
</gene>
<comment type="caution">
    <text evidence="1">The sequence shown here is derived from an EMBL/GenBank/DDBJ whole genome shotgun (WGS) entry which is preliminary data.</text>
</comment>
<proteinExistence type="predicted"/>
<sequence>MHSKFEKLKCGSGNSESLQSGLVALEQLYNSFKEFSRNKSLGVDGVDRKSMEESLSRSVDLLDACGAIREVLQMMRENVCALQSAMWRKGTDSDSAVQNDDEEVAGFEAMATRRLKRANFAEERREY</sequence>
<evidence type="ECO:0000313" key="1">
    <source>
        <dbReference type="EMBL" id="KAG6418143.1"/>
    </source>
</evidence>
<dbReference type="GO" id="GO:0048367">
    <property type="term" value="P:shoot system development"/>
    <property type="evidence" value="ECO:0007669"/>
    <property type="project" value="InterPro"/>
</dbReference>
<dbReference type="InterPro" id="IPR004320">
    <property type="entry name" value="BPS1_pln"/>
</dbReference>
<dbReference type="Pfam" id="PF03087">
    <property type="entry name" value="BPS1"/>
    <property type="match status" value="1"/>
</dbReference>
<reference evidence="1" key="1">
    <citation type="submission" date="2018-01" db="EMBL/GenBank/DDBJ databases">
        <authorList>
            <person name="Mao J.F."/>
        </authorList>
    </citation>
    <scope>NUCLEOTIDE SEQUENCE</scope>
    <source>
        <strain evidence="1">Huo1</strain>
        <tissue evidence="1">Leaf</tissue>
    </source>
</reference>
<accession>A0A8X8XUD9</accession>
<dbReference type="GO" id="GO:0048364">
    <property type="term" value="P:root development"/>
    <property type="evidence" value="ECO:0007669"/>
    <property type="project" value="InterPro"/>
</dbReference>
<dbReference type="AlphaFoldDB" id="A0A8X8XUD9"/>
<keyword evidence="2" id="KW-1185">Reference proteome</keyword>